<sequence>MVEPYVEALKRDIKSGFGVIEWNLLWRRWKFNNDSVISVFRKTAAKNADKIAIKSETQTWTFKMLDQFSNKVANYFTSLGFRAGDQMALMMNN</sequence>
<dbReference type="AlphaFoldDB" id="A0A7R9QBW7"/>
<evidence type="ECO:0000256" key="6">
    <source>
        <dbReference type="ARBA" id="ARBA00041297"/>
    </source>
</evidence>
<feature type="domain" description="AMP-dependent synthetase/ligase" evidence="8">
    <location>
        <begin position="40"/>
        <end position="93"/>
    </location>
</feature>
<dbReference type="GO" id="GO:0005324">
    <property type="term" value="F:long-chain fatty acid transmembrane transporter activity"/>
    <property type="evidence" value="ECO:0007669"/>
    <property type="project" value="TreeGrafter"/>
</dbReference>
<keyword evidence="3" id="KW-0547">Nucleotide-binding</keyword>
<comment type="catalytic activity">
    <reaction evidence="7">
        <text>tetracosanoate + ATP + CoA = tetracosanoyl-CoA + AMP + diphosphate</text>
        <dbReference type="Rhea" id="RHEA:33639"/>
        <dbReference type="ChEBI" id="CHEBI:30616"/>
        <dbReference type="ChEBI" id="CHEBI:31014"/>
        <dbReference type="ChEBI" id="CHEBI:33019"/>
        <dbReference type="ChEBI" id="CHEBI:57287"/>
        <dbReference type="ChEBI" id="CHEBI:65052"/>
        <dbReference type="ChEBI" id="CHEBI:456215"/>
    </reaction>
    <physiologicalReaction direction="left-to-right" evidence="7">
        <dbReference type="Rhea" id="RHEA:33640"/>
    </physiologicalReaction>
</comment>
<keyword evidence="10" id="KW-1185">Reference proteome</keyword>
<dbReference type="GO" id="GO:0044539">
    <property type="term" value="P:long-chain fatty acid import into cell"/>
    <property type="evidence" value="ECO:0007669"/>
    <property type="project" value="TreeGrafter"/>
</dbReference>
<comment type="catalytic activity">
    <reaction evidence="5">
        <text>a very long-chain fatty acid + ATP + CoA = a very long-chain fatty acyl-CoA + AMP + diphosphate</text>
        <dbReference type="Rhea" id="RHEA:54536"/>
        <dbReference type="ChEBI" id="CHEBI:30616"/>
        <dbReference type="ChEBI" id="CHEBI:33019"/>
        <dbReference type="ChEBI" id="CHEBI:57287"/>
        <dbReference type="ChEBI" id="CHEBI:58950"/>
        <dbReference type="ChEBI" id="CHEBI:138261"/>
        <dbReference type="ChEBI" id="CHEBI:456215"/>
    </reaction>
    <physiologicalReaction direction="left-to-right" evidence="5">
        <dbReference type="Rhea" id="RHEA:54537"/>
    </physiologicalReaction>
</comment>
<keyword evidence="2" id="KW-0436">Ligase</keyword>
<evidence type="ECO:0000256" key="4">
    <source>
        <dbReference type="ARBA" id="ARBA00022840"/>
    </source>
</evidence>
<dbReference type="PANTHER" id="PTHR43107">
    <property type="entry name" value="LONG-CHAIN FATTY ACID TRANSPORT PROTEIN"/>
    <property type="match status" value="1"/>
</dbReference>
<evidence type="ECO:0000259" key="8">
    <source>
        <dbReference type="Pfam" id="PF00501"/>
    </source>
</evidence>
<organism evidence="9">
    <name type="scientific">Medioppia subpectinata</name>
    <dbReference type="NCBI Taxonomy" id="1979941"/>
    <lineage>
        <taxon>Eukaryota</taxon>
        <taxon>Metazoa</taxon>
        <taxon>Ecdysozoa</taxon>
        <taxon>Arthropoda</taxon>
        <taxon>Chelicerata</taxon>
        <taxon>Arachnida</taxon>
        <taxon>Acari</taxon>
        <taxon>Acariformes</taxon>
        <taxon>Sarcoptiformes</taxon>
        <taxon>Oribatida</taxon>
        <taxon>Brachypylina</taxon>
        <taxon>Oppioidea</taxon>
        <taxon>Oppiidae</taxon>
        <taxon>Medioppia</taxon>
    </lineage>
</organism>
<evidence type="ECO:0000256" key="5">
    <source>
        <dbReference type="ARBA" id="ARBA00036527"/>
    </source>
</evidence>
<accession>A0A7R9QBW7</accession>
<dbReference type="PANTHER" id="PTHR43107:SF15">
    <property type="entry name" value="FATTY ACID TRANSPORT PROTEIN 3, ISOFORM A"/>
    <property type="match status" value="1"/>
</dbReference>
<dbReference type="GO" id="GO:0005524">
    <property type="term" value="F:ATP binding"/>
    <property type="evidence" value="ECO:0007669"/>
    <property type="project" value="UniProtKB-KW"/>
</dbReference>
<evidence type="ECO:0000256" key="2">
    <source>
        <dbReference type="ARBA" id="ARBA00022598"/>
    </source>
</evidence>
<evidence type="ECO:0000256" key="1">
    <source>
        <dbReference type="ARBA" id="ARBA00006432"/>
    </source>
</evidence>
<evidence type="ECO:0000256" key="3">
    <source>
        <dbReference type="ARBA" id="ARBA00022741"/>
    </source>
</evidence>
<dbReference type="GO" id="GO:0004467">
    <property type="term" value="F:long-chain fatty acid-CoA ligase activity"/>
    <property type="evidence" value="ECO:0007669"/>
    <property type="project" value="TreeGrafter"/>
</dbReference>
<protein>
    <recommendedName>
        <fullName evidence="6">Long-chain-fatty-acid--CoA ligase</fullName>
    </recommendedName>
</protein>
<dbReference type="Gene3D" id="3.40.50.980">
    <property type="match status" value="1"/>
</dbReference>
<dbReference type="EMBL" id="CAJPIZ010021718">
    <property type="protein sequence ID" value="CAG2117713.1"/>
    <property type="molecule type" value="Genomic_DNA"/>
</dbReference>
<dbReference type="Proteomes" id="UP000759131">
    <property type="component" value="Unassembled WGS sequence"/>
</dbReference>
<keyword evidence="4" id="KW-0067">ATP-binding</keyword>
<dbReference type="EMBL" id="OC876293">
    <property type="protein sequence ID" value="CAD7639100.1"/>
    <property type="molecule type" value="Genomic_DNA"/>
</dbReference>
<dbReference type="Pfam" id="PF00501">
    <property type="entry name" value="AMP-binding"/>
    <property type="match status" value="1"/>
</dbReference>
<dbReference type="OrthoDB" id="6420313at2759"/>
<dbReference type="GO" id="GO:0005886">
    <property type="term" value="C:plasma membrane"/>
    <property type="evidence" value="ECO:0007669"/>
    <property type="project" value="TreeGrafter"/>
</dbReference>
<feature type="non-terminal residue" evidence="9">
    <location>
        <position position="1"/>
    </location>
</feature>
<proteinExistence type="inferred from homology"/>
<comment type="similarity">
    <text evidence="1">Belongs to the ATP-dependent AMP-binding enzyme family.</text>
</comment>
<reference evidence="9" key="1">
    <citation type="submission" date="2020-11" db="EMBL/GenBank/DDBJ databases">
        <authorList>
            <person name="Tran Van P."/>
        </authorList>
    </citation>
    <scope>NUCLEOTIDE SEQUENCE</scope>
</reference>
<evidence type="ECO:0000313" key="9">
    <source>
        <dbReference type="EMBL" id="CAD7639100.1"/>
    </source>
</evidence>
<dbReference type="InterPro" id="IPR000873">
    <property type="entry name" value="AMP-dep_synth/lig_dom"/>
</dbReference>
<dbReference type="GO" id="GO:0005789">
    <property type="term" value="C:endoplasmic reticulum membrane"/>
    <property type="evidence" value="ECO:0007669"/>
    <property type="project" value="TreeGrafter"/>
</dbReference>
<dbReference type="SUPFAM" id="SSF56801">
    <property type="entry name" value="Acetyl-CoA synthetase-like"/>
    <property type="match status" value="1"/>
</dbReference>
<gene>
    <name evidence="9" type="ORF">OSB1V03_LOCUS17666</name>
</gene>
<name>A0A7R9QBW7_9ACAR</name>
<evidence type="ECO:0000256" key="7">
    <source>
        <dbReference type="ARBA" id="ARBA00048666"/>
    </source>
</evidence>
<evidence type="ECO:0000313" key="10">
    <source>
        <dbReference type="Proteomes" id="UP000759131"/>
    </source>
</evidence>